<organism evidence="2 3">
    <name type="scientific">Cryptotermes secundus</name>
    <dbReference type="NCBI Taxonomy" id="105785"/>
    <lineage>
        <taxon>Eukaryota</taxon>
        <taxon>Metazoa</taxon>
        <taxon>Ecdysozoa</taxon>
        <taxon>Arthropoda</taxon>
        <taxon>Hexapoda</taxon>
        <taxon>Insecta</taxon>
        <taxon>Pterygota</taxon>
        <taxon>Neoptera</taxon>
        <taxon>Polyneoptera</taxon>
        <taxon>Dictyoptera</taxon>
        <taxon>Blattodea</taxon>
        <taxon>Blattoidea</taxon>
        <taxon>Termitoidae</taxon>
        <taxon>Kalotermitidae</taxon>
        <taxon>Cryptotermitinae</taxon>
        <taxon>Cryptotermes</taxon>
    </lineage>
</organism>
<proteinExistence type="predicted"/>
<feature type="region of interest" description="Disordered" evidence="1">
    <location>
        <begin position="291"/>
        <end position="317"/>
    </location>
</feature>
<keyword evidence="3" id="KW-1185">Reference proteome</keyword>
<evidence type="ECO:0000256" key="1">
    <source>
        <dbReference type="SAM" id="MobiDB-lite"/>
    </source>
</evidence>
<gene>
    <name evidence="2" type="ORF">B7P43_G07245</name>
</gene>
<protein>
    <submittedName>
        <fullName evidence="2">Uncharacterized protein</fullName>
    </submittedName>
</protein>
<feature type="compositionally biased region" description="Polar residues" evidence="1">
    <location>
        <begin position="291"/>
        <end position="309"/>
    </location>
</feature>
<dbReference type="EMBL" id="NEVH01005887">
    <property type="protein sequence ID" value="PNF38370.1"/>
    <property type="molecule type" value="Genomic_DNA"/>
</dbReference>
<evidence type="ECO:0000313" key="2">
    <source>
        <dbReference type="EMBL" id="PNF38370.1"/>
    </source>
</evidence>
<accession>A0A2J7RC12</accession>
<sequence length="473" mass="52779">MEQATSSTVNSSSDTFDTALNVNQFSNENYVENNSITSKTKFQTREKIFNSGFCFEGDTVAYGEKGMLLLNEKVDSKFFDGIVAEPVRVRHSENKSLVQFWSEKNYLLEDASSCSTPEKRLVAHDCLPQKLSSKYTQTEHGLAFAGDCKNFLVSRSNRDVKDYLQQANKTKSGNRNTPRTRQLNLKRKNSEIAGPAPKRARIMKPNSGSLKYSEIIVEGRGSITSYVCSDMLKVNDNFCLETEESTCVRPGQPFTNISGVGFKSCFASLMSSSVCDKSSSMSFSTAGYSVTHSSDLSSQSKRDPLTTSMLPGKHPNRSLNELDGTWTDVTQSSEPLLCESLGSILRLSTEMMDSREIDYVVNNLMKDSAAKTLSLSCIEEVSKNTDKELLPGDIKDISVGLDTMVDVLQEIDDFLNDLMEDHSLKPLSVSQTEQDDKDSDKEKLQGDIKDNFLILEPEVDILREIDDFLNDFR</sequence>
<reference evidence="2" key="1">
    <citation type="submission" date="2017-12" db="EMBL/GenBank/DDBJ databases">
        <title>Hemimetabolous genomes reveal molecular basis of termite eusociality.</title>
        <authorList>
            <person name="Harrison M.C."/>
            <person name="Jongepier E."/>
            <person name="Robertson H.M."/>
            <person name="Arning N."/>
            <person name="Bitard-Feildel T."/>
            <person name="Chao H."/>
            <person name="Childers C.P."/>
            <person name="Dinh H."/>
            <person name="Doddapaneni H."/>
            <person name="Dugan S."/>
            <person name="Gowin J."/>
            <person name="Greiner C."/>
            <person name="Han Y."/>
            <person name="Hu H."/>
            <person name="Hughes D.S.T."/>
            <person name="Huylmans A.-K."/>
            <person name="Kemena C."/>
            <person name="Kremer L.P.M."/>
            <person name="Lee S.L."/>
            <person name="Lopez-Ezquerra A."/>
            <person name="Mallet L."/>
            <person name="Monroy-Kuhn J.M."/>
            <person name="Moser A."/>
            <person name="Murali S.C."/>
            <person name="Muzny D.M."/>
            <person name="Otani S."/>
            <person name="Piulachs M.-D."/>
            <person name="Poelchau M."/>
            <person name="Qu J."/>
            <person name="Schaub F."/>
            <person name="Wada-Katsumata A."/>
            <person name="Worley K.C."/>
            <person name="Xie Q."/>
            <person name="Ylla G."/>
            <person name="Poulsen M."/>
            <person name="Gibbs R.A."/>
            <person name="Schal C."/>
            <person name="Richards S."/>
            <person name="Belles X."/>
            <person name="Korb J."/>
            <person name="Bornberg-Bauer E."/>
        </authorList>
    </citation>
    <scope>NUCLEOTIDE SEQUENCE [LARGE SCALE GENOMIC DNA]</scope>
    <source>
        <tissue evidence="2">Whole body</tissue>
    </source>
</reference>
<dbReference type="OrthoDB" id="5395350at2759"/>
<dbReference type="Proteomes" id="UP000235965">
    <property type="component" value="Unassembled WGS sequence"/>
</dbReference>
<evidence type="ECO:0000313" key="3">
    <source>
        <dbReference type="Proteomes" id="UP000235965"/>
    </source>
</evidence>
<dbReference type="AlphaFoldDB" id="A0A2J7RC12"/>
<dbReference type="InParanoid" id="A0A2J7RC12"/>
<comment type="caution">
    <text evidence="2">The sequence shown here is derived from an EMBL/GenBank/DDBJ whole genome shotgun (WGS) entry which is preliminary data.</text>
</comment>
<name>A0A2J7RC12_9NEOP</name>